<evidence type="ECO:0000256" key="1">
    <source>
        <dbReference type="SAM" id="MobiDB-lite"/>
    </source>
</evidence>
<reference evidence="2" key="1">
    <citation type="journal article" date="2008" name="ISME J.">
        <title>Genomic patterns of recombination, clonal divergence and environment in marine microbial populations.</title>
        <authorList>
            <person name="Konstantinidis K.T."/>
            <person name="Delong E.F."/>
        </authorList>
    </citation>
    <scope>NUCLEOTIDE SEQUENCE</scope>
</reference>
<evidence type="ECO:0000313" key="2">
    <source>
        <dbReference type="EMBL" id="ABZ05846.1"/>
    </source>
</evidence>
<protein>
    <submittedName>
        <fullName evidence="2">Uncharacterized protein</fullName>
    </submittedName>
</protein>
<feature type="compositionally biased region" description="Polar residues" evidence="1">
    <location>
        <begin position="1"/>
        <end position="12"/>
    </location>
</feature>
<dbReference type="AlphaFoldDB" id="B3SZT8"/>
<proteinExistence type="predicted"/>
<gene>
    <name evidence="2" type="ORF">ALOHA_HF400048F7ctg1g13</name>
</gene>
<feature type="compositionally biased region" description="Low complexity" evidence="1">
    <location>
        <begin position="13"/>
        <end position="24"/>
    </location>
</feature>
<feature type="region of interest" description="Disordered" evidence="1">
    <location>
        <begin position="1"/>
        <end position="32"/>
    </location>
</feature>
<name>B3SZT8_9ZZZZ</name>
<dbReference type="EMBL" id="EU016559">
    <property type="protein sequence ID" value="ABZ05846.1"/>
    <property type="molecule type" value="Genomic_DNA"/>
</dbReference>
<organism evidence="2">
    <name type="scientific">uncultured marine microorganism HF4000_48F7</name>
    <dbReference type="NCBI Taxonomy" id="455500"/>
    <lineage>
        <taxon>unclassified sequences</taxon>
        <taxon>environmental samples</taxon>
    </lineage>
</organism>
<sequence length="282" mass="31480">METTIQEAQATNESPPSEAPIEPSQTGLTPEGTAEAANGLAFDPRSLPEDLANEPSLRSFDDVSKLAKSYVHLVKRLGAPPEQIVRLPSSEDDPSWSEVYERLGRPNDPAGYDIHADSETTRQFLQEAHKVGLSKAQVRNIYDWYSKNSELSETAAKDQFEQQQQNYVHALKQDWGREYEANSDIARRAFLQLADGETLKLVEETGLGNHPGLVKMMNKVGRMMAEDGLLQNDVGTNSNGGRVDIESRLSELMAPDGPYWDGMHRDHDKYVAEALRLRELLT</sequence>
<accession>B3SZT8</accession>